<sequence>MNKSFNDDLDQMFQMLSEFNEQLKELRQDNRLVNDQQRMLCEQIQTQVIQLQDRQNETSARRNMVERILLATALLDLTSVVTEELARAKIVPNTRDCVHFIREGVTNFKIKIPERPDQDISDYQKYLLATTTAPPEQNQETVSNVV</sequence>
<dbReference type="EMBL" id="CP036317">
    <property type="protein sequence ID" value="QDV17737.1"/>
    <property type="molecule type" value="Genomic_DNA"/>
</dbReference>
<evidence type="ECO:0000313" key="2">
    <source>
        <dbReference type="EMBL" id="QDV17737.1"/>
    </source>
</evidence>
<feature type="coiled-coil region" evidence="1">
    <location>
        <begin position="9"/>
        <end position="36"/>
    </location>
</feature>
<dbReference type="AlphaFoldDB" id="A0A518FN45"/>
<reference evidence="2 3" key="1">
    <citation type="submission" date="2019-02" db="EMBL/GenBank/DDBJ databases">
        <title>Deep-cultivation of Planctomycetes and their phenomic and genomic characterization uncovers novel biology.</title>
        <authorList>
            <person name="Wiegand S."/>
            <person name="Jogler M."/>
            <person name="Boedeker C."/>
            <person name="Pinto D."/>
            <person name="Vollmers J."/>
            <person name="Rivas-Marin E."/>
            <person name="Kohn T."/>
            <person name="Peeters S.H."/>
            <person name="Heuer A."/>
            <person name="Rast P."/>
            <person name="Oberbeckmann S."/>
            <person name="Bunk B."/>
            <person name="Jeske O."/>
            <person name="Meyerdierks A."/>
            <person name="Storesund J.E."/>
            <person name="Kallscheuer N."/>
            <person name="Luecker S."/>
            <person name="Lage O.M."/>
            <person name="Pohl T."/>
            <person name="Merkel B.J."/>
            <person name="Hornburger P."/>
            <person name="Mueller R.-W."/>
            <person name="Bruemmer F."/>
            <person name="Labrenz M."/>
            <person name="Spormann A.M."/>
            <person name="Op den Camp H."/>
            <person name="Overmann J."/>
            <person name="Amann R."/>
            <person name="Jetten M.S.M."/>
            <person name="Mascher T."/>
            <person name="Medema M.H."/>
            <person name="Devos D.P."/>
            <person name="Kaster A.-K."/>
            <person name="Ovreas L."/>
            <person name="Rohde M."/>
            <person name="Galperin M.Y."/>
            <person name="Jogler C."/>
        </authorList>
    </citation>
    <scope>NUCLEOTIDE SEQUENCE [LARGE SCALE GENOMIC DNA]</scope>
    <source>
        <strain evidence="2 3">Pan153</strain>
    </source>
</reference>
<organism evidence="2 3">
    <name type="scientific">Gimesia panareensis</name>
    <dbReference type="NCBI Taxonomy" id="2527978"/>
    <lineage>
        <taxon>Bacteria</taxon>
        <taxon>Pseudomonadati</taxon>
        <taxon>Planctomycetota</taxon>
        <taxon>Planctomycetia</taxon>
        <taxon>Planctomycetales</taxon>
        <taxon>Planctomycetaceae</taxon>
        <taxon>Gimesia</taxon>
    </lineage>
</organism>
<protein>
    <submittedName>
        <fullName evidence="2">Uncharacterized protein</fullName>
    </submittedName>
</protein>
<evidence type="ECO:0000313" key="3">
    <source>
        <dbReference type="Proteomes" id="UP000320839"/>
    </source>
</evidence>
<proteinExistence type="predicted"/>
<evidence type="ECO:0000256" key="1">
    <source>
        <dbReference type="SAM" id="Coils"/>
    </source>
</evidence>
<gene>
    <name evidence="2" type="ORF">Pan153_23920</name>
</gene>
<accession>A0A518FN45</accession>
<keyword evidence="1" id="KW-0175">Coiled coil</keyword>
<name>A0A518FN45_9PLAN</name>
<dbReference type="Proteomes" id="UP000320839">
    <property type="component" value="Chromosome"/>
</dbReference>